<feature type="transmembrane region" description="Helical" evidence="3">
    <location>
        <begin position="265"/>
        <end position="296"/>
    </location>
</feature>
<feature type="transmembrane region" description="Helical" evidence="3">
    <location>
        <begin position="233"/>
        <end position="253"/>
    </location>
</feature>
<organism evidence="4 5">
    <name type="scientific">Eumeta variegata</name>
    <name type="common">Bagworm moth</name>
    <name type="synonym">Eumeta japonica</name>
    <dbReference type="NCBI Taxonomy" id="151549"/>
    <lineage>
        <taxon>Eukaryota</taxon>
        <taxon>Metazoa</taxon>
        <taxon>Ecdysozoa</taxon>
        <taxon>Arthropoda</taxon>
        <taxon>Hexapoda</taxon>
        <taxon>Insecta</taxon>
        <taxon>Pterygota</taxon>
        <taxon>Neoptera</taxon>
        <taxon>Endopterygota</taxon>
        <taxon>Lepidoptera</taxon>
        <taxon>Glossata</taxon>
        <taxon>Ditrysia</taxon>
        <taxon>Tineoidea</taxon>
        <taxon>Psychidae</taxon>
        <taxon>Oiketicinae</taxon>
        <taxon>Eumeta</taxon>
    </lineage>
</organism>
<feature type="transmembrane region" description="Helical" evidence="3">
    <location>
        <begin position="302"/>
        <end position="335"/>
    </location>
</feature>
<keyword evidence="1" id="KW-0175">Coiled coil</keyword>
<protein>
    <submittedName>
        <fullName evidence="4">Bicaudal D-related protein homolog</fullName>
    </submittedName>
</protein>
<keyword evidence="3" id="KW-0812">Transmembrane</keyword>
<evidence type="ECO:0000256" key="2">
    <source>
        <dbReference type="SAM" id="MobiDB-lite"/>
    </source>
</evidence>
<reference evidence="4 5" key="1">
    <citation type="journal article" date="2019" name="Commun. Biol.">
        <title>The bagworm genome reveals a unique fibroin gene that provides high tensile strength.</title>
        <authorList>
            <person name="Kono N."/>
            <person name="Nakamura H."/>
            <person name="Ohtoshi R."/>
            <person name="Tomita M."/>
            <person name="Numata K."/>
            <person name="Arakawa K."/>
        </authorList>
    </citation>
    <scope>NUCLEOTIDE SEQUENCE [LARGE SCALE GENOMIC DNA]</scope>
</reference>
<feature type="region of interest" description="Disordered" evidence="2">
    <location>
        <begin position="487"/>
        <end position="507"/>
    </location>
</feature>
<feature type="coiled-coil region" evidence="1">
    <location>
        <begin position="91"/>
        <end position="143"/>
    </location>
</feature>
<evidence type="ECO:0000313" key="4">
    <source>
        <dbReference type="EMBL" id="GBP17723.1"/>
    </source>
</evidence>
<dbReference type="Proteomes" id="UP000299102">
    <property type="component" value="Unassembled WGS sequence"/>
</dbReference>
<evidence type="ECO:0000256" key="3">
    <source>
        <dbReference type="SAM" id="Phobius"/>
    </source>
</evidence>
<sequence>MPEWKGTRASHSLHCERITRFPHRLRGAQPPASVWRKLANSTWRIACIVLRGSNQQRREAVSDGIRPVLNNDDTFLTAGPVRSGSANAAFLSVAEVELRAAAEERDRLLADASCSSLQSDEVVARARQERDEAMERKKVAEVALAKTRVELMQANSQLYEAVRQRSIWANSLNSGSDTRASVCRAIYKGFMHYCDFIPDGHAGTDQRTDETQADFAGETPQAAGRRAADSHGAYPWIFSAVICCTAISVRRLADQPQAIETSRIISTTFAIIAYLSIVELDTLTFATTYGLVFIVISDRYSILASMVASTAILFVTNRLDALVVSAIFMFVAVIVCKPCDRYTFAVEQTALNPEEELITVKNIRTILQFQKLAPACGVERRARGIPQLAIQEKQLSAMTEELKDTLLCIDLAKKGQHAIRDALKRGTKNSMMEYENLNAILRDEQAQLGELEILNHLAKKQVVELLKKLPTEADKIGHEVYRGRISHLDGTDGISDERNDDGKQRRD</sequence>
<keyword evidence="3" id="KW-1133">Transmembrane helix</keyword>
<dbReference type="AlphaFoldDB" id="A0A4C1TUL4"/>
<name>A0A4C1TUL4_EUMVA</name>
<dbReference type="OrthoDB" id="6766775at2759"/>
<comment type="caution">
    <text evidence="4">The sequence shown here is derived from an EMBL/GenBank/DDBJ whole genome shotgun (WGS) entry which is preliminary data.</text>
</comment>
<dbReference type="STRING" id="151549.A0A4C1TUL4"/>
<accession>A0A4C1TUL4</accession>
<proteinExistence type="predicted"/>
<evidence type="ECO:0000313" key="5">
    <source>
        <dbReference type="Proteomes" id="UP000299102"/>
    </source>
</evidence>
<keyword evidence="3" id="KW-0472">Membrane</keyword>
<evidence type="ECO:0000256" key="1">
    <source>
        <dbReference type="SAM" id="Coils"/>
    </source>
</evidence>
<keyword evidence="5" id="KW-1185">Reference proteome</keyword>
<gene>
    <name evidence="4" type="ORF">EVAR_8713_1</name>
</gene>
<dbReference type="EMBL" id="BGZK01000089">
    <property type="protein sequence ID" value="GBP17723.1"/>
    <property type="molecule type" value="Genomic_DNA"/>
</dbReference>